<accession>A0AAE9XHB0</accession>
<dbReference type="Proteomes" id="UP001179501">
    <property type="component" value="Chromosome"/>
</dbReference>
<gene>
    <name evidence="1" type="ORF">NY151_10145</name>
</gene>
<dbReference type="SUPFAM" id="SSF51161">
    <property type="entry name" value="Trimeric LpxA-like enzymes"/>
    <property type="match status" value="1"/>
</dbReference>
<evidence type="ECO:0000313" key="2">
    <source>
        <dbReference type="Proteomes" id="UP001179501"/>
    </source>
</evidence>
<dbReference type="CDD" id="cd04647">
    <property type="entry name" value="LbH_MAT_like"/>
    <property type="match status" value="1"/>
</dbReference>
<organism evidence="1 2">
    <name type="scientific">Porphyromonas gingivalis</name>
    <name type="common">Bacteroides gingivalis</name>
    <dbReference type="NCBI Taxonomy" id="837"/>
    <lineage>
        <taxon>Bacteria</taxon>
        <taxon>Pseudomonadati</taxon>
        <taxon>Bacteroidota</taxon>
        <taxon>Bacteroidia</taxon>
        <taxon>Bacteroidales</taxon>
        <taxon>Porphyromonadaceae</taxon>
        <taxon>Porphyromonas</taxon>
    </lineage>
</organism>
<protein>
    <submittedName>
        <fullName evidence="1">Acyltransferase</fullName>
    </submittedName>
</protein>
<dbReference type="PANTHER" id="PTHR23416">
    <property type="entry name" value="SIALIC ACID SYNTHASE-RELATED"/>
    <property type="match status" value="1"/>
</dbReference>
<dbReference type="InterPro" id="IPR051159">
    <property type="entry name" value="Hexapeptide_acetyltransf"/>
</dbReference>
<dbReference type="AlphaFoldDB" id="A0AAE9XHB0"/>
<keyword evidence="1" id="KW-0012">Acyltransferase</keyword>
<sequence length="291" mass="32678">MKKRLETFKRLYSSGKLREIMSILDSRYGLGRLERLLFTNWFNPLATLWLNLRSLPFLQAVRFPIFVYGRPRFYSLSGRIKIEGKVVPGMIKFNIVLPGAPSNMSVQSELYNDGLIIFRGKGEVGTGNKILVSIYGVLDIGEKFRISDMCNITCLTSVTLGKLCRIAHRGQILDGSFHYVANFDKRSVQNHTRPIRIGDQCWIGNSSTVSAGAVLPNFVIVASNSLVGKDYAYLKEGSLIGGAPAKLIAEGMYRVEASEANTIIGDYFRLTEEPIYHIPDGVVPEDYYRYK</sequence>
<dbReference type="GO" id="GO:0016746">
    <property type="term" value="F:acyltransferase activity"/>
    <property type="evidence" value="ECO:0007669"/>
    <property type="project" value="UniProtKB-KW"/>
</dbReference>
<keyword evidence="1" id="KW-0808">Transferase</keyword>
<proteinExistence type="predicted"/>
<reference evidence="1" key="1">
    <citation type="submission" date="2023-01" db="EMBL/GenBank/DDBJ databases">
        <title>Phages are important unrecognized players in the ecology of the oral pathogen Porphyromonas gingivalis.</title>
        <authorList>
            <person name="Matrishin C.B."/>
            <person name="Kauffman K.M."/>
        </authorList>
    </citation>
    <scope>NUCLEOTIDE SEQUENCE</scope>
    <source>
        <strain evidence="1">ATCC 49417</strain>
    </source>
</reference>
<dbReference type="Gene3D" id="2.160.10.10">
    <property type="entry name" value="Hexapeptide repeat proteins"/>
    <property type="match status" value="1"/>
</dbReference>
<evidence type="ECO:0000313" key="1">
    <source>
        <dbReference type="EMBL" id="WCG02996.1"/>
    </source>
</evidence>
<dbReference type="EMBL" id="CP116614">
    <property type="protein sequence ID" value="WCG02996.1"/>
    <property type="molecule type" value="Genomic_DNA"/>
</dbReference>
<name>A0AAE9XHB0_PORGN</name>
<dbReference type="InterPro" id="IPR011004">
    <property type="entry name" value="Trimer_LpxA-like_sf"/>
</dbReference>
<dbReference type="RefSeq" id="WP_077083668.1">
    <property type="nucleotide sequence ID" value="NZ_CP116614.1"/>
</dbReference>